<dbReference type="Proteomes" id="UP000516988">
    <property type="component" value="Unassembled WGS sequence"/>
</dbReference>
<feature type="non-terminal residue" evidence="2">
    <location>
        <position position="1"/>
    </location>
</feature>
<dbReference type="PANTHER" id="PTHR47027">
    <property type="entry name" value="REVERSE TRANSCRIPTASE DOMAIN-CONTAINING PROTEIN"/>
    <property type="match status" value="1"/>
</dbReference>
<dbReference type="PROSITE" id="PS50878">
    <property type="entry name" value="RT_POL"/>
    <property type="match status" value="1"/>
</dbReference>
<dbReference type="PANTHER" id="PTHR47027:SF20">
    <property type="entry name" value="REVERSE TRANSCRIPTASE-LIKE PROTEIN WITH RNA-DIRECTED DNA POLYMERASE DOMAIN"/>
    <property type="match status" value="1"/>
</dbReference>
<dbReference type="Pfam" id="PF00078">
    <property type="entry name" value="RVT_1"/>
    <property type="match status" value="1"/>
</dbReference>
<evidence type="ECO:0000313" key="2">
    <source>
        <dbReference type="EMBL" id="NWX52635.1"/>
    </source>
</evidence>
<dbReference type="InterPro" id="IPR000477">
    <property type="entry name" value="RT_dom"/>
</dbReference>
<dbReference type="InterPro" id="IPR043502">
    <property type="entry name" value="DNA/RNA_pol_sf"/>
</dbReference>
<dbReference type="SUPFAM" id="SSF56672">
    <property type="entry name" value="DNA/RNA polymerases"/>
    <property type="match status" value="1"/>
</dbReference>
<proteinExistence type="predicted"/>
<dbReference type="OrthoDB" id="9902985at2759"/>
<comment type="caution">
    <text evidence="2">The sequence shown here is derived from an EMBL/GenBank/DDBJ whole genome shotgun (WGS) entry which is preliminary data.</text>
</comment>
<sequence length="132" mass="14655">KAFDSVSHLHVIMALKQKGVDDHIIALIKDFYYNITTHIDLKEGQSDPIGIRVGVKQGDPMSPILFNLSIDPLICKLEEEGCGYTCEIGKVTTLAFADDLVLLSDSWEGMEKNIKILEAFCDRTGLKTQGEK</sequence>
<keyword evidence="3" id="KW-1185">Reference proteome</keyword>
<feature type="domain" description="Reverse transcriptase" evidence="1">
    <location>
        <begin position="1"/>
        <end position="132"/>
    </location>
</feature>
<reference evidence="2 3" key="1">
    <citation type="submission" date="2019-09" db="EMBL/GenBank/DDBJ databases">
        <title>Bird 10,000 Genomes (B10K) Project - Family phase.</title>
        <authorList>
            <person name="Zhang G."/>
        </authorList>
    </citation>
    <scope>NUCLEOTIDE SEQUENCE [LARGE SCALE GENOMIC DNA]</scope>
    <source>
        <strain evidence="2">OUT-0004</strain>
    </source>
</reference>
<evidence type="ECO:0000259" key="1">
    <source>
        <dbReference type="PROSITE" id="PS50878"/>
    </source>
</evidence>
<dbReference type="AlphaFoldDB" id="A0A7K6X041"/>
<evidence type="ECO:0000313" key="3">
    <source>
        <dbReference type="Proteomes" id="UP000516988"/>
    </source>
</evidence>
<protein>
    <submittedName>
        <fullName evidence="2">PO21 protein</fullName>
    </submittedName>
</protein>
<accession>A0A7K6X041</accession>
<feature type="non-terminal residue" evidence="2">
    <location>
        <position position="132"/>
    </location>
</feature>
<name>A0A7K6X041_STECA</name>
<dbReference type="EMBL" id="VZSC01019420">
    <property type="protein sequence ID" value="NWX52635.1"/>
    <property type="molecule type" value="Genomic_DNA"/>
</dbReference>
<organism evidence="2 3">
    <name type="scientific">Steatornis caripensis</name>
    <name type="common">Oilbird</name>
    <dbReference type="NCBI Taxonomy" id="48435"/>
    <lineage>
        <taxon>Eukaryota</taxon>
        <taxon>Metazoa</taxon>
        <taxon>Chordata</taxon>
        <taxon>Craniata</taxon>
        <taxon>Vertebrata</taxon>
        <taxon>Euteleostomi</taxon>
        <taxon>Archelosauria</taxon>
        <taxon>Archosauria</taxon>
        <taxon>Dinosauria</taxon>
        <taxon>Saurischia</taxon>
        <taxon>Theropoda</taxon>
        <taxon>Coelurosauria</taxon>
        <taxon>Aves</taxon>
        <taxon>Neognathae</taxon>
        <taxon>Neoaves</taxon>
        <taxon>Strisores</taxon>
        <taxon>Caprimulgiformes</taxon>
        <taxon>Steatornithidae</taxon>
        <taxon>Steatornis</taxon>
    </lineage>
</organism>
<gene>
    <name evidence="2" type="primary">Po21_1</name>
    <name evidence="2" type="ORF">STECAR_R15476</name>
</gene>